<keyword evidence="4" id="KW-1003">Cell membrane</keyword>
<dbReference type="Pfam" id="PF26164">
    <property type="entry name" value="Bact_GSDM"/>
    <property type="match status" value="1"/>
</dbReference>
<dbReference type="EMBL" id="AP014809">
    <property type="protein sequence ID" value="BAU91389.1"/>
    <property type="molecule type" value="Genomic_DNA"/>
</dbReference>
<evidence type="ECO:0000313" key="12">
    <source>
        <dbReference type="EMBL" id="BAU91389.1"/>
    </source>
</evidence>
<comment type="subcellular location">
    <subcellularLocation>
        <location evidence="2">Cell membrane</location>
        <topology evidence="2">Multi-pass membrane protein</topology>
    </subcellularLocation>
    <subcellularLocation>
        <location evidence="1">Cytoplasm</location>
    </subcellularLocation>
</comment>
<evidence type="ECO:0000256" key="4">
    <source>
        <dbReference type="ARBA" id="ARBA00022475"/>
    </source>
</evidence>
<keyword evidence="7" id="KW-0051">Antiviral defense</keyword>
<dbReference type="Proteomes" id="UP000218288">
    <property type="component" value="Chromosome"/>
</dbReference>
<evidence type="ECO:0000256" key="7">
    <source>
        <dbReference type="ARBA" id="ARBA00023118"/>
    </source>
</evidence>
<comment type="similarity">
    <text evidence="9">Belongs to the bacterial gasdermin family.</text>
</comment>
<dbReference type="InterPro" id="IPR058978">
    <property type="entry name" value="GSDM_bact-type"/>
</dbReference>
<evidence type="ECO:0000256" key="6">
    <source>
        <dbReference type="ARBA" id="ARBA00022692"/>
    </source>
</evidence>
<dbReference type="RefSeq" id="WP_063110969.1">
    <property type="nucleotide sequence ID" value="NZ_AP014809.1"/>
</dbReference>
<protein>
    <recommendedName>
        <fullName evidence="10">Gasdermin bGSDM</fullName>
    </recommendedName>
    <alternativeName>
        <fullName evidence="11">Bacterial gasdermin</fullName>
    </alternativeName>
</protein>
<reference evidence="12 13" key="1">
    <citation type="journal article" date="2016" name="Genome Announc.">
        <title>Complete Genome Sequence of Methylobacterium populi P-1M, Isolated from Pink-Pigmented Household Biofilm.</title>
        <authorList>
            <person name="Morohoshi T."/>
            <person name="Ikeda T."/>
        </authorList>
    </citation>
    <scope>NUCLEOTIDE SEQUENCE [LARGE SCALE GENOMIC DNA]</scope>
    <source>
        <strain evidence="12 13">P-1M</strain>
    </source>
</reference>
<evidence type="ECO:0000313" key="13">
    <source>
        <dbReference type="Proteomes" id="UP000218288"/>
    </source>
</evidence>
<evidence type="ECO:0000256" key="11">
    <source>
        <dbReference type="ARBA" id="ARBA00093802"/>
    </source>
</evidence>
<evidence type="ECO:0000256" key="1">
    <source>
        <dbReference type="ARBA" id="ARBA00004496"/>
    </source>
</evidence>
<dbReference type="AlphaFoldDB" id="A0A160PE62"/>
<evidence type="ECO:0000256" key="2">
    <source>
        <dbReference type="ARBA" id="ARBA00004651"/>
    </source>
</evidence>
<evidence type="ECO:0000256" key="5">
    <source>
        <dbReference type="ARBA" id="ARBA00022490"/>
    </source>
</evidence>
<organism evidence="12 13">
    <name type="scientific">Methylorubrum populi</name>
    <dbReference type="NCBI Taxonomy" id="223967"/>
    <lineage>
        <taxon>Bacteria</taxon>
        <taxon>Pseudomonadati</taxon>
        <taxon>Pseudomonadota</taxon>
        <taxon>Alphaproteobacteria</taxon>
        <taxon>Hyphomicrobiales</taxon>
        <taxon>Methylobacteriaceae</taxon>
        <taxon>Methylorubrum</taxon>
    </lineage>
</organism>
<evidence type="ECO:0000256" key="8">
    <source>
        <dbReference type="ARBA" id="ARBA00023136"/>
    </source>
</evidence>
<gene>
    <name evidence="12" type="ORF">MPPM_2784</name>
</gene>
<keyword evidence="6" id="KW-0812">Transmembrane</keyword>
<evidence type="ECO:0000256" key="10">
    <source>
        <dbReference type="ARBA" id="ARBA00093798"/>
    </source>
</evidence>
<proteinExistence type="inferred from homology"/>
<keyword evidence="3" id="KW-1134">Transmembrane beta strand</keyword>
<evidence type="ECO:0000256" key="3">
    <source>
        <dbReference type="ARBA" id="ARBA00022452"/>
    </source>
</evidence>
<name>A0A160PE62_9HYPH</name>
<dbReference type="OrthoDB" id="8014582at2"/>
<evidence type="ECO:0000256" key="9">
    <source>
        <dbReference type="ARBA" id="ARBA00093769"/>
    </source>
</evidence>
<keyword evidence="5" id="KW-0963">Cytoplasm</keyword>
<sequence length="286" mass="30441">MTDPVFRPDIQDALLRLLFDKHRINLLKVPREDLQPGQALLLAGSGAVPDAFGPVALHNLVPGLVLPEVARDARLADVDATFSDSQEGRVEGGIFASFLERFWPGATLPSISAKAEASGGRKLFLRFSKATRDGIDFAALGRALGPNAPDLSFVEGAEAVRIFAVVDVYRCPEIEMSWTDDKGRVIDAEAVVAEAAKLGLGHKVRKEAGGLVKVAGDTALAFGVRLMELVRRDDGPGLRLRLAHTRIDVLGGGPRDGGTAEADARDYRLLADPWAGGLGIGIRPPA</sequence>
<keyword evidence="8" id="KW-0472">Membrane</keyword>
<accession>A0A160PE62</accession>